<evidence type="ECO:0000256" key="7">
    <source>
        <dbReference type="SAM" id="MobiDB-lite"/>
    </source>
</evidence>
<dbReference type="GO" id="GO:0016818">
    <property type="term" value="F:hydrolase activity, acting on acid anhydrides, in phosphorus-containing anhydrides"/>
    <property type="evidence" value="ECO:0007669"/>
    <property type="project" value="InterPro"/>
</dbReference>
<evidence type="ECO:0008006" key="10">
    <source>
        <dbReference type="Google" id="ProtNLM"/>
    </source>
</evidence>
<accession>A0A366IEQ6</accession>
<keyword evidence="5" id="KW-0460">Magnesium</keyword>
<dbReference type="InterPro" id="IPR039121">
    <property type="entry name" value="NUDT19"/>
</dbReference>
<keyword evidence="6" id="KW-0464">Manganese</keyword>
<gene>
    <name evidence="8" type="ORF">DFO65_11029</name>
</gene>
<evidence type="ECO:0000313" key="9">
    <source>
        <dbReference type="Proteomes" id="UP000253509"/>
    </source>
</evidence>
<sequence>MPHSGRVLPVSTELQWLLDHWKAEGRAPVAEAPRPSSAIVLIRDSLAGLETFVTRQLDARGVEDRNRWAFPVSSLRSGDLRRLPLAGWNSARCARALQIENKSRALHHFSAAARIAFAATGILLAENVDRDIVDRPQSDSRAIRARLFSSEVSWSQILRERDLKLRPDLCKPWMRWINTTMQLHRFDTIYFAATVPYGQEVDFLSPNETSGGWMRPQETLEDAAGDPNRIGASTRLVLESLLTVPTVGAAMAQVRDVHPLRPGIVEEDGEWGLVIQPGRDLHRKGTMRDHAVAVGDDEDDERPGFVSLGDDSEPATADEETDES</sequence>
<feature type="compositionally biased region" description="Acidic residues" evidence="7">
    <location>
        <begin position="310"/>
        <end position="324"/>
    </location>
</feature>
<evidence type="ECO:0000256" key="4">
    <source>
        <dbReference type="ARBA" id="ARBA00022801"/>
    </source>
</evidence>
<dbReference type="EMBL" id="QNSB01000010">
    <property type="protein sequence ID" value="RBP69873.1"/>
    <property type="molecule type" value="Genomic_DNA"/>
</dbReference>
<dbReference type="Proteomes" id="UP000253509">
    <property type="component" value="Unassembled WGS sequence"/>
</dbReference>
<dbReference type="AlphaFoldDB" id="A0A366IEQ6"/>
<reference evidence="8 9" key="1">
    <citation type="submission" date="2018-06" db="EMBL/GenBank/DDBJ databases">
        <title>Freshwater and sediment microbial communities from various areas in North America, analyzing microbe dynamics in response to fracking.</title>
        <authorList>
            <person name="Lamendella R."/>
        </authorList>
    </citation>
    <scope>NUCLEOTIDE SEQUENCE [LARGE SCALE GENOMIC DNA]</scope>
    <source>
        <strain evidence="8 9">3b_TX</strain>
    </source>
</reference>
<protein>
    <recommendedName>
        <fullName evidence="10">Nudix hydrolase domain-containing protein</fullName>
    </recommendedName>
</protein>
<evidence type="ECO:0000256" key="3">
    <source>
        <dbReference type="ARBA" id="ARBA00022723"/>
    </source>
</evidence>
<dbReference type="PANTHER" id="PTHR12318">
    <property type="entry name" value="TESTOSTERONE-REGULATED PROTEIN RP2"/>
    <property type="match status" value="1"/>
</dbReference>
<evidence type="ECO:0000256" key="2">
    <source>
        <dbReference type="ARBA" id="ARBA00001946"/>
    </source>
</evidence>
<evidence type="ECO:0000256" key="5">
    <source>
        <dbReference type="ARBA" id="ARBA00022842"/>
    </source>
</evidence>
<comment type="cofactor">
    <cofactor evidence="2">
        <name>Mg(2+)</name>
        <dbReference type="ChEBI" id="CHEBI:18420"/>
    </cofactor>
</comment>
<dbReference type="PANTHER" id="PTHR12318:SF0">
    <property type="entry name" value="ACYL-COENZYME A DIPHOSPHATASE NUDT19"/>
    <property type="match status" value="1"/>
</dbReference>
<keyword evidence="9" id="KW-1185">Reference proteome</keyword>
<evidence type="ECO:0000313" key="8">
    <source>
        <dbReference type="EMBL" id="RBP69873.1"/>
    </source>
</evidence>
<keyword evidence="4" id="KW-0378">Hydrolase</keyword>
<dbReference type="Gene3D" id="3.90.79.10">
    <property type="entry name" value="Nucleoside Triphosphate Pyrophosphohydrolase"/>
    <property type="match status" value="1"/>
</dbReference>
<dbReference type="GO" id="GO:0046872">
    <property type="term" value="F:metal ion binding"/>
    <property type="evidence" value="ECO:0007669"/>
    <property type="project" value="UniProtKB-KW"/>
</dbReference>
<name>A0A366IEQ6_9MICO</name>
<organism evidence="8 9">
    <name type="scientific">Brevibacterium celere</name>
    <dbReference type="NCBI Taxonomy" id="225845"/>
    <lineage>
        <taxon>Bacteria</taxon>
        <taxon>Bacillati</taxon>
        <taxon>Actinomycetota</taxon>
        <taxon>Actinomycetes</taxon>
        <taxon>Micrococcales</taxon>
        <taxon>Brevibacteriaceae</taxon>
        <taxon>Brevibacterium</taxon>
    </lineage>
</organism>
<comment type="caution">
    <text evidence="8">The sequence shown here is derived from an EMBL/GenBank/DDBJ whole genome shotgun (WGS) entry which is preliminary data.</text>
</comment>
<proteinExistence type="predicted"/>
<comment type="cofactor">
    <cofactor evidence="1">
        <name>Mn(2+)</name>
        <dbReference type="ChEBI" id="CHEBI:29035"/>
    </cofactor>
</comment>
<evidence type="ECO:0000256" key="6">
    <source>
        <dbReference type="ARBA" id="ARBA00023211"/>
    </source>
</evidence>
<keyword evidence="3" id="KW-0479">Metal-binding</keyword>
<feature type="region of interest" description="Disordered" evidence="7">
    <location>
        <begin position="289"/>
        <end position="324"/>
    </location>
</feature>
<evidence type="ECO:0000256" key="1">
    <source>
        <dbReference type="ARBA" id="ARBA00001936"/>
    </source>
</evidence>
<dbReference type="RefSeq" id="WP_113904960.1">
    <property type="nucleotide sequence ID" value="NZ_QNSB01000010.1"/>
</dbReference>